<reference evidence="5" key="1">
    <citation type="journal article" date="2014" name="Int. J. Syst. Evol. Microbiol.">
        <title>Complete genome sequence of Corynebacterium casei LMG S-19264T (=DSM 44701T), isolated from a smear-ripened cheese.</title>
        <authorList>
            <consortium name="US DOE Joint Genome Institute (JGI-PGF)"/>
            <person name="Walter F."/>
            <person name="Albersmeier A."/>
            <person name="Kalinowski J."/>
            <person name="Ruckert C."/>
        </authorList>
    </citation>
    <scope>NUCLEOTIDE SEQUENCE</scope>
    <source>
        <strain evidence="5">KCTC 23310</strain>
    </source>
</reference>
<gene>
    <name evidence="5" type="ORF">GCM10007315_09400</name>
</gene>
<dbReference type="InterPro" id="IPR017871">
    <property type="entry name" value="ABC_transporter-like_CS"/>
</dbReference>
<dbReference type="CDD" id="cd03221">
    <property type="entry name" value="ABCF_EF-3"/>
    <property type="match status" value="1"/>
</dbReference>
<evidence type="ECO:0000256" key="2">
    <source>
        <dbReference type="ARBA" id="ARBA00022741"/>
    </source>
</evidence>
<name>A0A918TKS3_9RHOB</name>
<reference evidence="5" key="2">
    <citation type="submission" date="2020-09" db="EMBL/GenBank/DDBJ databases">
        <authorList>
            <person name="Sun Q."/>
            <person name="Kim S."/>
        </authorList>
    </citation>
    <scope>NUCLEOTIDE SEQUENCE</scope>
    <source>
        <strain evidence="5">KCTC 23310</strain>
    </source>
</reference>
<feature type="domain" description="ABC transporter" evidence="4">
    <location>
        <begin position="3"/>
        <end position="222"/>
    </location>
</feature>
<dbReference type="GO" id="GO:0005524">
    <property type="term" value="F:ATP binding"/>
    <property type="evidence" value="ECO:0007669"/>
    <property type="project" value="UniProtKB-KW"/>
</dbReference>
<keyword evidence="6" id="KW-1185">Reference proteome</keyword>
<dbReference type="InterPro" id="IPR003593">
    <property type="entry name" value="AAA+_ATPase"/>
</dbReference>
<organism evidence="5 6">
    <name type="scientific">Neogemmobacter tilapiae</name>
    <dbReference type="NCBI Taxonomy" id="875041"/>
    <lineage>
        <taxon>Bacteria</taxon>
        <taxon>Pseudomonadati</taxon>
        <taxon>Pseudomonadota</taxon>
        <taxon>Alphaproteobacteria</taxon>
        <taxon>Rhodobacterales</taxon>
        <taxon>Paracoccaceae</taxon>
        <taxon>Neogemmobacter</taxon>
    </lineage>
</organism>
<dbReference type="SMART" id="SM00382">
    <property type="entry name" value="AAA"/>
    <property type="match status" value="2"/>
</dbReference>
<dbReference type="Pfam" id="PF00005">
    <property type="entry name" value="ABC_tran"/>
    <property type="match status" value="2"/>
</dbReference>
<dbReference type="SUPFAM" id="SSF52540">
    <property type="entry name" value="P-loop containing nucleoside triphosphate hydrolases"/>
    <property type="match status" value="2"/>
</dbReference>
<dbReference type="PROSITE" id="PS00211">
    <property type="entry name" value="ABC_TRANSPORTER_1"/>
    <property type="match status" value="1"/>
</dbReference>
<sequence>MSILILNALGLTLGAPLFQDLSLTLHPGDRIGLVAANGCGKSSLLRCLAGAEEPTFGTLTRGRGLVVGLMEQEVPAGLLGLSLRAAVLAALPVEEAEADGWRADVVLEELGLPSALHDQPLGSLSGGWQRMALLARVWIGAPDLLLLDEPTNHLDLQRIAVLEGWIKGLPRSMPLVIASHDRAFLDAVTNRTLFLRSERSVMFPLGYTRARLALAEADASAGRQFENDMKKADQLRRQAAKLKNIGINSGSDLLVVKTRQLSERAEKIEAAARPAAKDRSAGVIRLAHGAARAKALLGLEDALISSPDGRVLFKTAQKWIERGERVVLLGANGVGKSCLIRAVQAAIGGAPGSIRATPSLVPGYMDQGLGQIGAAETPFGAITTRFDLGDGPARSVLAGAGIAPDWQVRPVATLSGGQRARLALLALRLARPSFYLLDEPTNHLDIEGQEALEAELQAEGATALIVSHDRAFVRAVGTRFWQIIGKTLVDVEDAEGFFRAAAG</sequence>
<dbReference type="AlphaFoldDB" id="A0A918TKS3"/>
<evidence type="ECO:0000256" key="1">
    <source>
        <dbReference type="ARBA" id="ARBA00022737"/>
    </source>
</evidence>
<evidence type="ECO:0000313" key="6">
    <source>
        <dbReference type="Proteomes" id="UP000638981"/>
    </source>
</evidence>
<feature type="domain" description="ABC transporter" evidence="4">
    <location>
        <begin position="297"/>
        <end position="501"/>
    </location>
</feature>
<dbReference type="InterPro" id="IPR050611">
    <property type="entry name" value="ABCF"/>
</dbReference>
<evidence type="ECO:0000313" key="5">
    <source>
        <dbReference type="EMBL" id="GHC49369.1"/>
    </source>
</evidence>
<keyword evidence="2" id="KW-0547">Nucleotide-binding</keyword>
<dbReference type="EMBL" id="BMYJ01000002">
    <property type="protein sequence ID" value="GHC49369.1"/>
    <property type="molecule type" value="Genomic_DNA"/>
</dbReference>
<dbReference type="PANTHER" id="PTHR19211">
    <property type="entry name" value="ATP-BINDING TRANSPORT PROTEIN-RELATED"/>
    <property type="match status" value="1"/>
</dbReference>
<dbReference type="InterPro" id="IPR003439">
    <property type="entry name" value="ABC_transporter-like_ATP-bd"/>
</dbReference>
<dbReference type="GO" id="GO:0016887">
    <property type="term" value="F:ATP hydrolysis activity"/>
    <property type="evidence" value="ECO:0007669"/>
    <property type="project" value="InterPro"/>
</dbReference>
<accession>A0A918TKS3</accession>
<keyword evidence="3" id="KW-0067">ATP-binding</keyword>
<keyword evidence="1" id="KW-0677">Repeat</keyword>
<evidence type="ECO:0000256" key="3">
    <source>
        <dbReference type="ARBA" id="ARBA00022840"/>
    </source>
</evidence>
<dbReference type="RefSeq" id="WP_189410463.1">
    <property type="nucleotide sequence ID" value="NZ_BMYJ01000002.1"/>
</dbReference>
<dbReference type="Proteomes" id="UP000638981">
    <property type="component" value="Unassembled WGS sequence"/>
</dbReference>
<dbReference type="PANTHER" id="PTHR19211:SF123">
    <property type="entry name" value="ABC TRANSPORTER"/>
    <property type="match status" value="1"/>
</dbReference>
<comment type="caution">
    <text evidence="5">The sequence shown here is derived from an EMBL/GenBank/DDBJ whole genome shotgun (WGS) entry which is preliminary data.</text>
</comment>
<dbReference type="InterPro" id="IPR027417">
    <property type="entry name" value="P-loop_NTPase"/>
</dbReference>
<evidence type="ECO:0000259" key="4">
    <source>
        <dbReference type="PROSITE" id="PS50893"/>
    </source>
</evidence>
<dbReference type="Gene3D" id="3.40.50.300">
    <property type="entry name" value="P-loop containing nucleotide triphosphate hydrolases"/>
    <property type="match status" value="2"/>
</dbReference>
<dbReference type="PROSITE" id="PS50893">
    <property type="entry name" value="ABC_TRANSPORTER_2"/>
    <property type="match status" value="2"/>
</dbReference>
<protein>
    <submittedName>
        <fullName evidence="5">ABC transporter</fullName>
    </submittedName>
</protein>
<proteinExistence type="predicted"/>